<dbReference type="EMBL" id="NJET01000071">
    <property type="protein sequence ID" value="PHH62480.1"/>
    <property type="molecule type" value="Genomic_DNA"/>
</dbReference>
<organism evidence="4 5">
    <name type="scientific">Ophiocordyceps australis</name>
    <dbReference type="NCBI Taxonomy" id="1399860"/>
    <lineage>
        <taxon>Eukaryota</taxon>
        <taxon>Fungi</taxon>
        <taxon>Dikarya</taxon>
        <taxon>Ascomycota</taxon>
        <taxon>Pezizomycotina</taxon>
        <taxon>Sordariomycetes</taxon>
        <taxon>Hypocreomycetidae</taxon>
        <taxon>Hypocreales</taxon>
        <taxon>Ophiocordycipitaceae</taxon>
        <taxon>Ophiocordyceps</taxon>
    </lineage>
</organism>
<dbReference type="PANTHER" id="PTHR47797:SF1">
    <property type="entry name" value="CYTOCHROME B561 DOMAIN-CONTAINING PROTEIN-RELATED"/>
    <property type="match status" value="1"/>
</dbReference>
<keyword evidence="1" id="KW-0472">Membrane</keyword>
<evidence type="ECO:0000256" key="2">
    <source>
        <dbReference type="SAM" id="SignalP"/>
    </source>
</evidence>
<feature type="chain" id="PRO_5012180333" description="DOMON domain-containing protein" evidence="2">
    <location>
        <begin position="21"/>
        <end position="287"/>
    </location>
</feature>
<evidence type="ECO:0000313" key="5">
    <source>
        <dbReference type="Proteomes" id="UP000226192"/>
    </source>
</evidence>
<dbReference type="CDD" id="cd09630">
    <property type="entry name" value="CDH_like_cytochrome"/>
    <property type="match status" value="1"/>
</dbReference>
<dbReference type="OrthoDB" id="19261at2759"/>
<dbReference type="SUPFAM" id="SSF49344">
    <property type="entry name" value="CBD9-like"/>
    <property type="match status" value="1"/>
</dbReference>
<dbReference type="STRING" id="1399860.A0A2C5Y4X3"/>
<feature type="signal peptide" evidence="2">
    <location>
        <begin position="1"/>
        <end position="20"/>
    </location>
</feature>
<keyword evidence="2" id="KW-0732">Signal</keyword>
<evidence type="ECO:0000259" key="3">
    <source>
        <dbReference type="SMART" id="SM00664"/>
    </source>
</evidence>
<dbReference type="Gene3D" id="2.60.40.1210">
    <property type="entry name" value="Cellobiose dehydrogenase, cytochrome domain"/>
    <property type="match status" value="1"/>
</dbReference>
<keyword evidence="1" id="KW-0812">Transmembrane</keyword>
<proteinExistence type="predicted"/>
<sequence length="287" mass="31401">MLFWRGFVAAALVALQVASADDSPGQSTFVSPSNDLGFALTVPNNGSSDIYFSLRAHRSNSWVAVGLGSQDMKGALYLFIYPSPQGNNVTFSPRLAYGNYEPFYFDKIRWEVLPGSGIDGEYIVFNVRCYDYCRSWPAGTSNSGYIDVSSPSQKAIYALGPKEFFRSSNPAANLKYHREYGVFTIDMKRTLGSPDAPVLNSSSRSDGTSLDSSTHAGKDALAIVHLVFMLFFLIVMFIGYTLARLNISWLIQCTIQLTAFSTAIIASAFGILIPLMSAEIAHLLLVS</sequence>
<accession>A0A2C5Y4X3</accession>
<comment type="caution">
    <text evidence="4">The sequence shown here is derived from an EMBL/GenBank/DDBJ whole genome shotgun (WGS) entry which is preliminary data.</text>
</comment>
<dbReference type="Pfam" id="PF16010">
    <property type="entry name" value="CDH-cyt"/>
    <property type="match status" value="1"/>
</dbReference>
<dbReference type="PANTHER" id="PTHR47797">
    <property type="entry name" value="DEHYDROGENASE, PUTATIVE (AFU_ORTHOLOGUE AFUA_8G05805)-RELATED"/>
    <property type="match status" value="1"/>
</dbReference>
<protein>
    <recommendedName>
        <fullName evidence="3">DOMON domain-containing protein</fullName>
    </recommendedName>
</protein>
<dbReference type="SMART" id="SM00664">
    <property type="entry name" value="DoH"/>
    <property type="match status" value="1"/>
</dbReference>
<name>A0A2C5Y4X3_9HYPO</name>
<keyword evidence="1" id="KW-1133">Transmembrane helix</keyword>
<keyword evidence="5" id="KW-1185">Reference proteome</keyword>
<feature type="transmembrane region" description="Helical" evidence="1">
    <location>
        <begin position="255"/>
        <end position="277"/>
    </location>
</feature>
<feature type="domain" description="DOMON" evidence="3">
    <location>
        <begin position="62"/>
        <end position="160"/>
    </location>
</feature>
<reference evidence="4 5" key="1">
    <citation type="submission" date="2017-06" db="EMBL/GenBank/DDBJ databases">
        <title>Ant-infecting Ophiocordyceps genomes reveal a high diversity of potential behavioral manipulation genes and a possible major role for enterotoxins.</title>
        <authorList>
            <person name="De Bekker C."/>
            <person name="Evans H.C."/>
            <person name="Brachmann A."/>
            <person name="Hughes D.P."/>
        </authorList>
    </citation>
    <scope>NUCLEOTIDE SEQUENCE [LARGE SCALE GENOMIC DNA]</scope>
    <source>
        <strain evidence="4 5">Map64</strain>
    </source>
</reference>
<dbReference type="AlphaFoldDB" id="A0A2C5Y4X3"/>
<dbReference type="InterPro" id="IPR005018">
    <property type="entry name" value="DOMON_domain"/>
</dbReference>
<evidence type="ECO:0000256" key="1">
    <source>
        <dbReference type="SAM" id="Phobius"/>
    </source>
</evidence>
<dbReference type="InterPro" id="IPR015920">
    <property type="entry name" value="Cellobiose_DH-like_cyt"/>
</dbReference>
<dbReference type="Proteomes" id="UP000226192">
    <property type="component" value="Unassembled WGS sequence"/>
</dbReference>
<feature type="transmembrane region" description="Helical" evidence="1">
    <location>
        <begin position="220"/>
        <end position="243"/>
    </location>
</feature>
<evidence type="ECO:0000313" key="4">
    <source>
        <dbReference type="EMBL" id="PHH62480.1"/>
    </source>
</evidence>
<gene>
    <name evidence="4" type="ORF">CDD81_7127</name>
</gene>